<dbReference type="EMBL" id="LAZR01018233">
    <property type="protein sequence ID" value="KKL97164.1"/>
    <property type="molecule type" value="Genomic_DNA"/>
</dbReference>
<proteinExistence type="predicted"/>
<dbReference type="AlphaFoldDB" id="A0A0F9GEA1"/>
<organism evidence="1">
    <name type="scientific">marine sediment metagenome</name>
    <dbReference type="NCBI Taxonomy" id="412755"/>
    <lineage>
        <taxon>unclassified sequences</taxon>
        <taxon>metagenomes</taxon>
        <taxon>ecological metagenomes</taxon>
    </lineage>
</organism>
<comment type="caution">
    <text evidence="1">The sequence shown here is derived from an EMBL/GenBank/DDBJ whole genome shotgun (WGS) entry which is preliminary data.</text>
</comment>
<protein>
    <submittedName>
        <fullName evidence="1">Uncharacterized protein</fullName>
    </submittedName>
</protein>
<name>A0A0F9GEA1_9ZZZZ</name>
<gene>
    <name evidence="1" type="ORF">LCGC14_1837230</name>
</gene>
<accession>A0A0F9GEA1</accession>
<reference evidence="1" key="1">
    <citation type="journal article" date="2015" name="Nature">
        <title>Complex archaea that bridge the gap between prokaryotes and eukaryotes.</title>
        <authorList>
            <person name="Spang A."/>
            <person name="Saw J.H."/>
            <person name="Jorgensen S.L."/>
            <person name="Zaremba-Niedzwiedzka K."/>
            <person name="Martijn J."/>
            <person name="Lind A.E."/>
            <person name="van Eijk R."/>
            <person name="Schleper C."/>
            <person name="Guy L."/>
            <person name="Ettema T.J."/>
        </authorList>
    </citation>
    <scope>NUCLEOTIDE SEQUENCE</scope>
</reference>
<evidence type="ECO:0000313" key="1">
    <source>
        <dbReference type="EMBL" id="KKL97164.1"/>
    </source>
</evidence>
<sequence>MVIDIQRPRFSFEDAYMAAVRDAMFSPMPECAAKLKAIDAELDRLVREMMETSDA</sequence>